<proteinExistence type="predicted"/>
<organism evidence="1 2">
    <name type="scientific">Trichuris muris</name>
    <name type="common">Mouse whipworm</name>
    <dbReference type="NCBI Taxonomy" id="70415"/>
    <lineage>
        <taxon>Eukaryota</taxon>
        <taxon>Metazoa</taxon>
        <taxon>Ecdysozoa</taxon>
        <taxon>Nematoda</taxon>
        <taxon>Enoplea</taxon>
        <taxon>Dorylaimia</taxon>
        <taxon>Trichinellida</taxon>
        <taxon>Trichuridae</taxon>
        <taxon>Trichuris</taxon>
    </lineage>
</organism>
<sequence>MCQALATVVEGAQRLLLHRPTEITGRTATYDRQIYAQMNENASNRSPHSTRAIDSGDLYRLAPCPLGWVVAGRERCQRTAKNGSCSFTTIDRNAPADHFVPFIGTHVRSVVAWLRHRSCTRGREKRRFSAVRDWLSAGERRFRACRSTNDDGNDNVVGFGRCAKTGLPEVYKRTGSFVFL</sequence>
<name>A0A5S6R2I1_TRIMR</name>
<protein>
    <submittedName>
        <fullName evidence="2">Uncharacterized protein</fullName>
    </submittedName>
</protein>
<reference evidence="2" key="1">
    <citation type="submission" date="2019-12" db="UniProtKB">
        <authorList>
            <consortium name="WormBaseParasite"/>
        </authorList>
    </citation>
    <scope>IDENTIFICATION</scope>
</reference>
<accession>A0A5S6R2I1</accession>
<evidence type="ECO:0000313" key="1">
    <source>
        <dbReference type="Proteomes" id="UP000046395"/>
    </source>
</evidence>
<keyword evidence="1" id="KW-1185">Reference proteome</keyword>
<dbReference type="AlphaFoldDB" id="A0A5S6R2I1"/>
<dbReference type="Proteomes" id="UP000046395">
    <property type="component" value="Unassembled WGS sequence"/>
</dbReference>
<dbReference type="WBParaSite" id="TMUE_3000013628.1">
    <property type="protein sequence ID" value="TMUE_3000013628.1"/>
    <property type="gene ID" value="WBGene00301994"/>
</dbReference>
<evidence type="ECO:0000313" key="2">
    <source>
        <dbReference type="WBParaSite" id="TMUE_3000013628.1"/>
    </source>
</evidence>